<proteinExistence type="predicted"/>
<sequence length="323" mass="35574">MLVFTISENNLVGLTSSRDVWVTLENMFSSQSHARVIFLTRYNLTTLKKGHLSINDYFQKAKGFADLLSSIGQPLGLTETTTYILAGLPTEDDSIAPSLNTRSEDCSLDELYGHILTHELRLDQKTITPDMVSPATNFVTRSPSSNTHGCGNQSHANNYGNCNHGRVSSSRGQPTSQNSFSSPSSFTSCNFVSKLVIPFNLVGIGLIRLLSLHLLNDYKHLWPPPTPLWIHHGPDQVRIGNGQAPETSIHPMQTCGRANIIKPKRLYPGMVKYPLPKALVAIQDNADIEPTSYSAASKSSGWRARDTEFNALLQNGTWTLIPP</sequence>
<organism evidence="2">
    <name type="scientific">Fagus sylvatica</name>
    <name type="common">Beechnut</name>
    <dbReference type="NCBI Taxonomy" id="28930"/>
    <lineage>
        <taxon>Eukaryota</taxon>
        <taxon>Viridiplantae</taxon>
        <taxon>Streptophyta</taxon>
        <taxon>Embryophyta</taxon>
        <taxon>Tracheophyta</taxon>
        <taxon>Spermatophyta</taxon>
        <taxon>Magnoliopsida</taxon>
        <taxon>eudicotyledons</taxon>
        <taxon>Gunneridae</taxon>
        <taxon>Pentapetalae</taxon>
        <taxon>rosids</taxon>
        <taxon>fabids</taxon>
        <taxon>Fagales</taxon>
        <taxon>Fagaceae</taxon>
        <taxon>Fagus</taxon>
    </lineage>
</organism>
<dbReference type="PANTHER" id="PTHR47481">
    <property type="match status" value="1"/>
</dbReference>
<name>A0A2N9HFU3_FAGSY</name>
<dbReference type="AlphaFoldDB" id="A0A2N9HFU3"/>
<gene>
    <name evidence="2" type="ORF">FSB_LOCUS38690</name>
</gene>
<evidence type="ECO:0000313" key="2">
    <source>
        <dbReference type="EMBL" id="SPD10808.1"/>
    </source>
</evidence>
<dbReference type="Pfam" id="PF14223">
    <property type="entry name" value="Retrotran_gag_2"/>
    <property type="match status" value="1"/>
</dbReference>
<feature type="region of interest" description="Disordered" evidence="1">
    <location>
        <begin position="161"/>
        <end position="181"/>
    </location>
</feature>
<protein>
    <submittedName>
        <fullName evidence="2">Uncharacterized protein</fullName>
    </submittedName>
</protein>
<reference evidence="2" key="1">
    <citation type="submission" date="2018-02" db="EMBL/GenBank/DDBJ databases">
        <authorList>
            <person name="Cohen D.B."/>
            <person name="Kent A.D."/>
        </authorList>
    </citation>
    <scope>NUCLEOTIDE SEQUENCE</scope>
</reference>
<feature type="compositionally biased region" description="Polar residues" evidence="1">
    <location>
        <begin position="161"/>
        <end position="172"/>
    </location>
</feature>
<dbReference type="PANTHER" id="PTHR47481:SF10">
    <property type="entry name" value="COPIA-LIKE POLYPROTEIN_RETROTRANSPOSON"/>
    <property type="match status" value="1"/>
</dbReference>
<evidence type="ECO:0000256" key="1">
    <source>
        <dbReference type="SAM" id="MobiDB-lite"/>
    </source>
</evidence>
<dbReference type="EMBL" id="OIVN01003375">
    <property type="protein sequence ID" value="SPD10808.1"/>
    <property type="molecule type" value="Genomic_DNA"/>
</dbReference>
<accession>A0A2N9HFU3</accession>